<feature type="transmembrane region" description="Helical" evidence="9">
    <location>
        <begin position="6"/>
        <end position="25"/>
    </location>
</feature>
<comment type="caution">
    <text evidence="11">The sequence shown here is derived from an EMBL/GenBank/DDBJ whole genome shotgun (WGS) entry which is preliminary data.</text>
</comment>
<feature type="transmembrane region" description="Helical" evidence="9">
    <location>
        <begin position="46"/>
        <end position="66"/>
    </location>
</feature>
<dbReference type="Proteomes" id="UP000706151">
    <property type="component" value="Unassembled WGS sequence"/>
</dbReference>
<keyword evidence="7 9" id="KW-1133">Transmembrane helix</keyword>
<dbReference type="AlphaFoldDB" id="A0A935TD68"/>
<dbReference type="CDD" id="cd06261">
    <property type="entry name" value="TM_PBP2"/>
    <property type="match status" value="1"/>
</dbReference>
<comment type="similarity">
    <text evidence="9">Belongs to the binding-protein-dependent transport system permease family.</text>
</comment>
<keyword evidence="5" id="KW-0571">Peptide transport</keyword>
<evidence type="ECO:0000256" key="6">
    <source>
        <dbReference type="ARBA" id="ARBA00022927"/>
    </source>
</evidence>
<keyword evidence="3" id="KW-1003">Cell membrane</keyword>
<name>A0A935TD68_9PROT</name>
<proteinExistence type="inferred from homology"/>
<evidence type="ECO:0000256" key="9">
    <source>
        <dbReference type="RuleBase" id="RU363032"/>
    </source>
</evidence>
<accession>A0A935TD68</accession>
<feature type="transmembrane region" description="Helical" evidence="9">
    <location>
        <begin position="256"/>
        <end position="281"/>
    </location>
</feature>
<dbReference type="InterPro" id="IPR000515">
    <property type="entry name" value="MetI-like"/>
</dbReference>
<evidence type="ECO:0000256" key="3">
    <source>
        <dbReference type="ARBA" id="ARBA00022475"/>
    </source>
</evidence>
<evidence type="ECO:0000313" key="11">
    <source>
        <dbReference type="EMBL" id="MBK7955248.1"/>
    </source>
</evidence>
<evidence type="ECO:0000313" key="12">
    <source>
        <dbReference type="Proteomes" id="UP000706151"/>
    </source>
</evidence>
<dbReference type="Pfam" id="PF00528">
    <property type="entry name" value="BPD_transp_1"/>
    <property type="match status" value="1"/>
</dbReference>
<dbReference type="GO" id="GO:0015031">
    <property type="term" value="P:protein transport"/>
    <property type="evidence" value="ECO:0007669"/>
    <property type="project" value="UniProtKB-KW"/>
</dbReference>
<keyword evidence="8 9" id="KW-0472">Membrane</keyword>
<evidence type="ECO:0000256" key="1">
    <source>
        <dbReference type="ARBA" id="ARBA00004651"/>
    </source>
</evidence>
<dbReference type="EMBL" id="JADJOT010000010">
    <property type="protein sequence ID" value="MBK7955248.1"/>
    <property type="molecule type" value="Genomic_DNA"/>
</dbReference>
<dbReference type="GO" id="GO:0015833">
    <property type="term" value="P:peptide transport"/>
    <property type="evidence" value="ECO:0007669"/>
    <property type="project" value="UniProtKB-KW"/>
</dbReference>
<protein>
    <submittedName>
        <fullName evidence="11">ABC transporter permease</fullName>
    </submittedName>
</protein>
<dbReference type="GO" id="GO:0055085">
    <property type="term" value="P:transmembrane transport"/>
    <property type="evidence" value="ECO:0007669"/>
    <property type="project" value="InterPro"/>
</dbReference>
<dbReference type="Gene3D" id="1.10.3720.10">
    <property type="entry name" value="MetI-like"/>
    <property type="match status" value="1"/>
</dbReference>
<evidence type="ECO:0000256" key="4">
    <source>
        <dbReference type="ARBA" id="ARBA00022692"/>
    </source>
</evidence>
<evidence type="ECO:0000256" key="8">
    <source>
        <dbReference type="ARBA" id="ARBA00023136"/>
    </source>
</evidence>
<feature type="transmembrane region" description="Helical" evidence="9">
    <location>
        <begin position="334"/>
        <end position="353"/>
    </location>
</feature>
<dbReference type="PANTHER" id="PTHR43386">
    <property type="entry name" value="OLIGOPEPTIDE TRANSPORT SYSTEM PERMEASE PROTEIN APPC"/>
    <property type="match status" value="1"/>
</dbReference>
<feature type="domain" description="ABC transmembrane type-1" evidence="10">
    <location>
        <begin position="253"/>
        <end position="463"/>
    </location>
</feature>
<dbReference type="PROSITE" id="PS50928">
    <property type="entry name" value="ABC_TM1"/>
    <property type="match status" value="1"/>
</dbReference>
<feature type="transmembrane region" description="Helical" evidence="9">
    <location>
        <begin position="207"/>
        <end position="236"/>
    </location>
</feature>
<dbReference type="SUPFAM" id="SSF161098">
    <property type="entry name" value="MetI-like"/>
    <property type="match status" value="1"/>
</dbReference>
<dbReference type="GO" id="GO:0005886">
    <property type="term" value="C:plasma membrane"/>
    <property type="evidence" value="ECO:0007669"/>
    <property type="project" value="UniProtKB-SubCell"/>
</dbReference>
<evidence type="ECO:0000256" key="7">
    <source>
        <dbReference type="ARBA" id="ARBA00022989"/>
    </source>
</evidence>
<feature type="transmembrane region" description="Helical" evidence="9">
    <location>
        <begin position="440"/>
        <end position="463"/>
    </location>
</feature>
<reference evidence="11 12" key="1">
    <citation type="submission" date="2020-10" db="EMBL/GenBank/DDBJ databases">
        <title>Connecting structure to function with the recovery of over 1000 high-quality activated sludge metagenome-assembled genomes encoding full-length rRNA genes using long-read sequencing.</title>
        <authorList>
            <person name="Singleton C.M."/>
            <person name="Petriglieri F."/>
            <person name="Kristensen J.M."/>
            <person name="Kirkegaard R.H."/>
            <person name="Michaelsen T.Y."/>
            <person name="Andersen M.H."/>
            <person name="Karst S.M."/>
            <person name="Dueholm M.S."/>
            <person name="Nielsen P.H."/>
            <person name="Albertsen M."/>
        </authorList>
    </citation>
    <scope>NUCLEOTIDE SEQUENCE [LARGE SCALE GENOMIC DNA]</scope>
    <source>
        <strain evidence="11">Fred_18-Q3-R57-64_BAT3C.720</strain>
    </source>
</reference>
<sequence length="478" mass="51779">MAPVILWSDVLIWLLVVAAIALGWLSARNPLLRAAWQRVGRNRAGMASATVLLAFVGVGLLDSIHFRSLLESSAGPAAARPAAQAYSVDVLSLLDVALTPLRTRNEKTYSEPLATRAHAKESTEVRAADGRIRQSRDYPRLKYGGAHLGADEAGHDADVGDRLLRASGIAALVWGALAAAMAGGLARAEACSRREAWRRIWRNESDFAGNAVLVAMAVLLLLGLSMAMLATPYHVFGTDKVGQDVLYQVLKSVRTALVIGLVTTLVMLPLSIFLGVVAGYFRGWIDDLIQYLYTTLSSIPGVLLIAAAVLMMQVVIDTHPHWFTTAAERADLRLLALCFILGVTSWTGLCRLLRGETLKLRELEYIQAAQAFGVSDLRIIARHILPNLMHIVIIALVMDFSSLVLAEAVLSYVGIGVDPTMISFGTMINNARLELAREPMVWWSLAAAFVFMFTLVLAANLLADAVRDAFDPRLAGSA</sequence>
<dbReference type="InterPro" id="IPR050366">
    <property type="entry name" value="BP-dependent_transpt_permease"/>
</dbReference>
<evidence type="ECO:0000256" key="5">
    <source>
        <dbReference type="ARBA" id="ARBA00022856"/>
    </source>
</evidence>
<keyword evidence="2 9" id="KW-0813">Transport</keyword>
<keyword evidence="4 9" id="KW-0812">Transmembrane</keyword>
<comment type="subcellular location">
    <subcellularLocation>
        <location evidence="1 9">Cell membrane</location>
        <topology evidence="1 9">Multi-pass membrane protein</topology>
    </subcellularLocation>
</comment>
<gene>
    <name evidence="11" type="ORF">IPK02_15570</name>
</gene>
<keyword evidence="6" id="KW-0653">Protein transport</keyword>
<dbReference type="PANTHER" id="PTHR43386:SF24">
    <property type="entry name" value="OLIGOPEPTIDE TRANSPORT SYSTEM PERMEASE PROTEIN AMID"/>
    <property type="match status" value="1"/>
</dbReference>
<organism evidence="11 12">
    <name type="scientific">Candidatus Accumulibacter affinis</name>
    <dbReference type="NCBI Taxonomy" id="2954384"/>
    <lineage>
        <taxon>Bacteria</taxon>
        <taxon>Pseudomonadati</taxon>
        <taxon>Pseudomonadota</taxon>
        <taxon>Betaproteobacteria</taxon>
        <taxon>Candidatus Accumulibacter</taxon>
    </lineage>
</organism>
<evidence type="ECO:0000256" key="2">
    <source>
        <dbReference type="ARBA" id="ARBA00022448"/>
    </source>
</evidence>
<feature type="transmembrane region" description="Helical" evidence="9">
    <location>
        <begin position="293"/>
        <end position="314"/>
    </location>
</feature>
<feature type="transmembrane region" description="Helical" evidence="9">
    <location>
        <begin position="166"/>
        <end position="186"/>
    </location>
</feature>
<evidence type="ECO:0000259" key="10">
    <source>
        <dbReference type="PROSITE" id="PS50928"/>
    </source>
</evidence>
<feature type="transmembrane region" description="Helical" evidence="9">
    <location>
        <begin position="388"/>
        <end position="415"/>
    </location>
</feature>
<dbReference type="InterPro" id="IPR035906">
    <property type="entry name" value="MetI-like_sf"/>
</dbReference>